<dbReference type="GO" id="GO:0016757">
    <property type="term" value="F:glycosyltransferase activity"/>
    <property type="evidence" value="ECO:0007669"/>
    <property type="project" value="InterPro"/>
</dbReference>
<organism evidence="2 3">
    <name type="scientific">Thalassiosira oceanica</name>
    <name type="common">Marine diatom</name>
    <dbReference type="NCBI Taxonomy" id="159749"/>
    <lineage>
        <taxon>Eukaryota</taxon>
        <taxon>Sar</taxon>
        <taxon>Stramenopiles</taxon>
        <taxon>Ochrophyta</taxon>
        <taxon>Bacillariophyta</taxon>
        <taxon>Coscinodiscophyceae</taxon>
        <taxon>Thalassiosirophycidae</taxon>
        <taxon>Thalassiosirales</taxon>
        <taxon>Thalassiosiraceae</taxon>
        <taxon>Thalassiosira</taxon>
    </lineage>
</organism>
<accession>K0THT5</accession>
<sequence>MSSICSVGSECPNIRFIPYLKSSPRNHNTARDGDYEWSLEWAEWADLFHSSGSSPGRELHNKAGAGAMQCNSRHRRGGRGRPIAMGYGDTALAFSHSLSSITDGHLPPSTDTLSTYGRTPTGIDPLKVNRSASSSEQSARLYQVVRLVTTRASLSQKQIFVAISYRIGKESDTVLPPGVPSQLIDYKYKQTTLQNYTEFCGPCRFDPNANKWAFTTCQDRADYFVAKYRSVPDEAVKEVMALRPDYCRISRYNLTELLPSISAKERSASVSSMFAESHPEATAHQSTMSANLLSIFIYTLPNEVGAQIVDEMRLGYANGTFTYQNFKSDIAIIDLFGSYTKQTRNPSEADLFVVPYPHSSHCVWTAAQPDHKWLHNCRQVSAATLREKVFSQLEHFRGNENRHIFINTMETFHTHAILRQVPFALTIGPREKSTHIVVPYVNDDPSYQPSVVRGRDSKWWTRPRKFSVAYYFGSLNKQMKKTSQRKFRQYFLEEVRTNWTSSPYLGGLPYIVEDLSSDGYNDDFFSEVYRDSIFCPALPGDAPTQKRFFDVTAMAMVLSFPTSNGTDVSWHAEDSPFTVRDSFPFAKGSRSIAPEHEIDYESFVVQVDGGVGNIKPTLESIMRNVTDLRRRQMELMRYAPLFVYGMGKDSHLYDDAFTQIMRSMEFALGNLT</sequence>
<gene>
    <name evidence="2" type="ORF">THAOC_05141</name>
</gene>
<evidence type="ECO:0000256" key="1">
    <source>
        <dbReference type="SAM" id="MobiDB-lite"/>
    </source>
</evidence>
<protein>
    <submittedName>
        <fullName evidence="2">Uncharacterized protein</fullName>
    </submittedName>
</protein>
<keyword evidence="3" id="KW-1185">Reference proteome</keyword>
<evidence type="ECO:0000313" key="2">
    <source>
        <dbReference type="EMBL" id="EJK73246.1"/>
    </source>
</evidence>
<comment type="caution">
    <text evidence="2">The sequence shown here is derived from an EMBL/GenBank/DDBJ whole genome shotgun (WGS) entry which is preliminary data.</text>
</comment>
<feature type="region of interest" description="Disordered" evidence="1">
    <location>
        <begin position="55"/>
        <end position="77"/>
    </location>
</feature>
<dbReference type="Proteomes" id="UP000266841">
    <property type="component" value="Unassembled WGS sequence"/>
</dbReference>
<dbReference type="InterPro" id="IPR004263">
    <property type="entry name" value="Exostosin"/>
</dbReference>
<dbReference type="eggNOG" id="ENOG502SRTP">
    <property type="taxonomic scope" value="Eukaryota"/>
</dbReference>
<dbReference type="EMBL" id="AGNL01004658">
    <property type="protein sequence ID" value="EJK73246.1"/>
    <property type="molecule type" value="Genomic_DNA"/>
</dbReference>
<dbReference type="PANTHER" id="PTHR11062:SF281">
    <property type="entry name" value="EXOSTOSIN-LIKE 2"/>
    <property type="match status" value="1"/>
</dbReference>
<evidence type="ECO:0000313" key="3">
    <source>
        <dbReference type="Proteomes" id="UP000266841"/>
    </source>
</evidence>
<proteinExistence type="predicted"/>
<dbReference type="AlphaFoldDB" id="K0THT5"/>
<dbReference type="PANTHER" id="PTHR11062">
    <property type="entry name" value="EXOSTOSIN HEPARAN SULFATE GLYCOSYLTRANSFERASE -RELATED"/>
    <property type="match status" value="1"/>
</dbReference>
<reference evidence="2 3" key="1">
    <citation type="journal article" date="2012" name="Genome Biol.">
        <title>Genome and low-iron response of an oceanic diatom adapted to chronic iron limitation.</title>
        <authorList>
            <person name="Lommer M."/>
            <person name="Specht M."/>
            <person name="Roy A.S."/>
            <person name="Kraemer L."/>
            <person name="Andreson R."/>
            <person name="Gutowska M.A."/>
            <person name="Wolf J."/>
            <person name="Bergner S.V."/>
            <person name="Schilhabel M.B."/>
            <person name="Klostermeier U.C."/>
            <person name="Beiko R.G."/>
            <person name="Rosenstiel P."/>
            <person name="Hippler M."/>
            <person name="Laroche J."/>
        </authorList>
    </citation>
    <scope>NUCLEOTIDE SEQUENCE [LARGE SCALE GENOMIC DNA]</scope>
    <source>
        <strain evidence="2 3">CCMP1005</strain>
    </source>
</reference>
<name>K0THT5_THAOC</name>
<dbReference type="OrthoDB" id="1924787at2759"/>